<evidence type="ECO:0000313" key="7">
    <source>
        <dbReference type="EMBL" id="KGN73889.1"/>
    </source>
</evidence>
<dbReference type="Proteomes" id="UP000030103">
    <property type="component" value="Unassembled WGS sequence"/>
</dbReference>
<accession>A0A0A2EBU1</accession>
<dbReference type="EMBL" id="JRFA01000017">
    <property type="protein sequence ID" value="KGN73889.1"/>
    <property type="molecule type" value="Genomic_DNA"/>
</dbReference>
<dbReference type="PROSITE" id="PS51257">
    <property type="entry name" value="PROKAR_LIPOPROTEIN"/>
    <property type="match status" value="1"/>
</dbReference>
<dbReference type="Gene3D" id="3.40.50.10610">
    <property type="entry name" value="ABC-type transport auxiliary lipoprotein component"/>
    <property type="match status" value="1"/>
</dbReference>
<comment type="caution">
    <text evidence="7">The sequence shown here is derived from an EMBL/GenBank/DDBJ whole genome shotgun (WGS) entry which is preliminary data.</text>
</comment>
<evidence type="ECO:0000256" key="2">
    <source>
        <dbReference type="ARBA" id="ARBA00022729"/>
    </source>
</evidence>
<evidence type="ECO:0000256" key="1">
    <source>
        <dbReference type="ARBA" id="ARBA00022475"/>
    </source>
</evidence>
<dbReference type="PANTHER" id="PTHR41164">
    <property type="entry name" value="CURLI PRODUCTION ASSEMBLY/TRANSPORT COMPONENT CSGG"/>
    <property type="match status" value="1"/>
</dbReference>
<keyword evidence="1" id="KW-1003">Cell membrane</keyword>
<evidence type="ECO:0000256" key="4">
    <source>
        <dbReference type="ARBA" id="ARBA00023139"/>
    </source>
</evidence>
<keyword evidence="2 6" id="KW-0732">Signal</keyword>
<keyword evidence="8" id="KW-1185">Reference proteome</keyword>
<dbReference type="InterPro" id="IPR005534">
    <property type="entry name" value="Curli_assmbl/transp-comp_CsgG"/>
</dbReference>
<dbReference type="PANTHER" id="PTHR41164:SF1">
    <property type="entry name" value="CURLI PRODUCTION ASSEMBLY_TRANSPORT COMPONENT CSGG"/>
    <property type="match status" value="1"/>
</dbReference>
<organism evidence="7 8">
    <name type="scientific">Porphyromonas macacae</name>
    <dbReference type="NCBI Taxonomy" id="28115"/>
    <lineage>
        <taxon>Bacteria</taxon>
        <taxon>Pseudomonadati</taxon>
        <taxon>Bacteroidota</taxon>
        <taxon>Bacteroidia</taxon>
        <taxon>Bacteroidales</taxon>
        <taxon>Porphyromonadaceae</taxon>
        <taxon>Porphyromonas</taxon>
    </lineage>
</organism>
<proteinExistence type="predicted"/>
<keyword evidence="4" id="KW-0564">Palmitate</keyword>
<reference evidence="7 8" key="1">
    <citation type="submission" date="2014-09" db="EMBL/GenBank/DDBJ databases">
        <title>Draft Genome Sequence of Porphyromonas macacae COT-192_OH2859.</title>
        <authorList>
            <person name="Wallis C."/>
            <person name="Deusch O."/>
            <person name="O'Flynn C."/>
            <person name="Davis I."/>
            <person name="Horsfall A."/>
            <person name="Kirkwood N."/>
            <person name="Harris S."/>
            <person name="Eisen J.A."/>
            <person name="Coil D.A."/>
            <person name="Darling A.E."/>
            <person name="Jospin G."/>
            <person name="Alexiev A."/>
        </authorList>
    </citation>
    <scope>NUCLEOTIDE SEQUENCE [LARGE SCALE GENOMIC DNA]</scope>
    <source>
        <strain evidence="8">COT-192 OH2859</strain>
    </source>
</reference>
<dbReference type="AlphaFoldDB" id="A0A0A2EBU1"/>
<keyword evidence="5" id="KW-0449">Lipoprotein</keyword>
<evidence type="ECO:0000256" key="5">
    <source>
        <dbReference type="ARBA" id="ARBA00023288"/>
    </source>
</evidence>
<dbReference type="Pfam" id="PF03783">
    <property type="entry name" value="CsgG"/>
    <property type="match status" value="1"/>
</dbReference>
<dbReference type="GO" id="GO:0030288">
    <property type="term" value="C:outer membrane-bounded periplasmic space"/>
    <property type="evidence" value="ECO:0007669"/>
    <property type="project" value="InterPro"/>
</dbReference>
<evidence type="ECO:0000256" key="6">
    <source>
        <dbReference type="SAM" id="SignalP"/>
    </source>
</evidence>
<sequence length="313" mass="34237">MMNKILATTAFVIMSCICSLHAQTPERIVVNEQVNASSQGQTNRALKWKVAIGRFSNETQYGKGIFYDRENDPMAKQALDILSTKLSASDKFILLERDDLDKLEAEITGGGERQRINADYLILGSITEFGRKTTGKEGLFNSEKNQIVEAGVSIRIVDVATGLIIYSEEGKGMAQTTSKSTLGFGGKAGFDATLSDKAISGAIDMLVENIINKCTDKPWRTYIINADEDGIIIAGGSTQGLRQGDVFDVFSRGKKVKNPQTGVTFELPGKKVASVKIEKTGGDTPETEFSIVTLTQGDFDKNNFGQYYIQERK</sequence>
<gene>
    <name evidence="7" type="ORF">HQ47_06510</name>
</gene>
<feature type="signal peptide" evidence="6">
    <location>
        <begin position="1"/>
        <end position="22"/>
    </location>
</feature>
<evidence type="ECO:0000313" key="8">
    <source>
        <dbReference type="Proteomes" id="UP000030103"/>
    </source>
</evidence>
<name>A0A0A2EBU1_9PORP</name>
<dbReference type="eggNOG" id="COG1462">
    <property type="taxonomic scope" value="Bacteria"/>
</dbReference>
<feature type="chain" id="PRO_5001986863" evidence="6">
    <location>
        <begin position="23"/>
        <end position="313"/>
    </location>
</feature>
<dbReference type="STRING" id="28115.HQ47_06510"/>
<keyword evidence="3" id="KW-0472">Membrane</keyword>
<evidence type="ECO:0000256" key="3">
    <source>
        <dbReference type="ARBA" id="ARBA00023136"/>
    </source>
</evidence>
<protein>
    <submittedName>
        <fullName evidence="7">Curli production assembly protein CsgG</fullName>
    </submittedName>
</protein>